<evidence type="ECO:0000256" key="1">
    <source>
        <dbReference type="ARBA" id="ARBA00008791"/>
    </source>
</evidence>
<evidence type="ECO:0000313" key="4">
    <source>
        <dbReference type="EMBL" id="QIN80715.1"/>
    </source>
</evidence>
<accession>A0A6G8Q2P4</accession>
<feature type="region of interest" description="Disordered" evidence="2">
    <location>
        <begin position="175"/>
        <end position="194"/>
    </location>
</feature>
<protein>
    <submittedName>
        <fullName evidence="4">Universal stress protein</fullName>
    </submittedName>
</protein>
<keyword evidence="5" id="KW-1185">Reference proteome</keyword>
<dbReference type="PRINTS" id="PR01438">
    <property type="entry name" value="UNVRSLSTRESS"/>
</dbReference>
<name>A0A6G8Q2P4_9ACTN</name>
<dbReference type="Pfam" id="PF00582">
    <property type="entry name" value="Usp"/>
    <property type="match status" value="1"/>
</dbReference>
<evidence type="ECO:0000313" key="5">
    <source>
        <dbReference type="Proteomes" id="UP000502706"/>
    </source>
</evidence>
<dbReference type="EMBL" id="CP045121">
    <property type="protein sequence ID" value="QIN80715.1"/>
    <property type="molecule type" value="Genomic_DNA"/>
</dbReference>
<dbReference type="PANTHER" id="PTHR46268">
    <property type="entry name" value="STRESS RESPONSE PROTEIN NHAX"/>
    <property type="match status" value="1"/>
</dbReference>
<dbReference type="PANTHER" id="PTHR46268:SF6">
    <property type="entry name" value="UNIVERSAL STRESS PROTEIN UP12"/>
    <property type="match status" value="1"/>
</dbReference>
<evidence type="ECO:0000259" key="3">
    <source>
        <dbReference type="Pfam" id="PF00582"/>
    </source>
</evidence>
<dbReference type="InterPro" id="IPR006016">
    <property type="entry name" value="UspA"/>
</dbReference>
<gene>
    <name evidence="4" type="ORF">GBA65_07920</name>
</gene>
<evidence type="ECO:0000256" key="2">
    <source>
        <dbReference type="SAM" id="MobiDB-lite"/>
    </source>
</evidence>
<dbReference type="SUPFAM" id="SSF52402">
    <property type="entry name" value="Adenine nucleotide alpha hydrolases-like"/>
    <property type="match status" value="1"/>
</dbReference>
<dbReference type="AlphaFoldDB" id="A0A6G8Q2P4"/>
<dbReference type="Proteomes" id="UP000502706">
    <property type="component" value="Chromosome"/>
</dbReference>
<organism evidence="4 5">
    <name type="scientific">Rubrobacter marinus</name>
    <dbReference type="NCBI Taxonomy" id="2653852"/>
    <lineage>
        <taxon>Bacteria</taxon>
        <taxon>Bacillati</taxon>
        <taxon>Actinomycetota</taxon>
        <taxon>Rubrobacteria</taxon>
        <taxon>Rubrobacterales</taxon>
        <taxon>Rubrobacteraceae</taxon>
        <taxon>Rubrobacter</taxon>
    </lineage>
</organism>
<dbReference type="KEGG" id="rmar:GBA65_07920"/>
<dbReference type="InterPro" id="IPR006015">
    <property type="entry name" value="Universal_stress_UspA"/>
</dbReference>
<dbReference type="CDD" id="cd00293">
    <property type="entry name" value="USP-like"/>
    <property type="match status" value="1"/>
</dbReference>
<feature type="domain" description="UspA" evidence="3">
    <location>
        <begin position="30"/>
        <end position="171"/>
    </location>
</feature>
<proteinExistence type="inferred from homology"/>
<sequence>MGSVSASVVRHFPGSVLVARGEGGGELPGRILLALDGSEEASAATRTAVEISNATGSELHAVHVLDTNPRLPYPGPGTWQTWEEELAHAKREARTWVDRQAERIEAEGGRIKDAHLRFGEPDGEIVKLAEELGAALVVIGSRGLTGMSRVLLGGVSDSVVRHAHCPVLVVREPERDRKHDLTDARDEARQGASS</sequence>
<comment type="similarity">
    <text evidence="1">Belongs to the universal stress protein A family.</text>
</comment>
<dbReference type="Gene3D" id="3.40.50.12370">
    <property type="match status" value="1"/>
</dbReference>
<reference evidence="4 5" key="1">
    <citation type="submission" date="2019-10" db="EMBL/GenBank/DDBJ databases">
        <title>Rubrobacter sp nov SCSIO 52915 isolated from a deep-sea sediment in the South China Sea.</title>
        <authorList>
            <person name="Chen R.W."/>
        </authorList>
    </citation>
    <scope>NUCLEOTIDE SEQUENCE [LARGE SCALE GENOMIC DNA]</scope>
    <source>
        <strain evidence="4 5">SCSIO 52915</strain>
    </source>
</reference>